<protein>
    <recommendedName>
        <fullName evidence="12">Cytochrome P450 monooxygenase</fullName>
    </recommendedName>
</protein>
<name>A0A4V1C5Z7_PYROR</name>
<evidence type="ECO:0000256" key="2">
    <source>
        <dbReference type="ARBA" id="ARBA00010617"/>
    </source>
</evidence>
<evidence type="ECO:0000256" key="7">
    <source>
        <dbReference type="PIRSR" id="PIRSR602403-1"/>
    </source>
</evidence>
<keyword evidence="4 7" id="KW-0479">Metal-binding</keyword>
<evidence type="ECO:0008006" key="12">
    <source>
        <dbReference type="Google" id="ProtNLM"/>
    </source>
</evidence>
<dbReference type="InterPro" id="IPR036396">
    <property type="entry name" value="Cyt_P450_sf"/>
</dbReference>
<sequence>MPSIPSTHTLISGALPGYVGLAAAISVFILAVLYRLALPKPYPGIPHDKRAARSIFGNLTEMLNYLAKNENRITPWFAEYQQRVGSPLTQYFPAPFSKPLLLLTDFLETQDIQLRRTKEFGRGKSVANIFRYTTPEFHVALSEHDSRYKANKALVKDSMSPAYLNNLAAPCIYDCAMDLVNHWKFKIPLAGGRPFSAHDDIFGTISDMILASLFAFNSGIRSTQQQLKYLESLGADVQTRDAEGQGIDFPKLDHLPYFRAFEILAEHQSDQAKTPFKVLQHYYSMLTRPELRSCYGTIKQFIKTEIDKAIMRLEHDNTITCALDWMVTREQQAAAKEDRKPEYHKPAFYDGISGYYAAGHETSATTSSWALKFLSSYAQVQDRLRTELRKSHAAAYQEGRNPTIEEITRTSVPYLNAVIDETLRHRSPLQPSAREALVDTVVLGHRVPKGATIMMPYLGQSLLTPAFPVPLHLRSATFPKEGGRKAWADEDIQEFIPERWLRVGEEGREVYDAAAGPMSAFGFGPRQCFGKRLAYLQIQVVLTLLIWNLEFQPVGGTLGSFETIELTAIQPKHTYVKLKLAQ</sequence>
<evidence type="ECO:0000256" key="3">
    <source>
        <dbReference type="ARBA" id="ARBA00022617"/>
    </source>
</evidence>
<dbReference type="Proteomes" id="UP000294847">
    <property type="component" value="Chromosome 3"/>
</dbReference>
<keyword evidence="5 7" id="KW-0408">Iron</keyword>
<accession>A0A4V1C5Z7</accession>
<dbReference type="Gene3D" id="1.10.630.10">
    <property type="entry name" value="Cytochrome P450"/>
    <property type="match status" value="1"/>
</dbReference>
<comment type="similarity">
    <text evidence="2 8">Belongs to the cytochrome P450 family.</text>
</comment>
<gene>
    <name evidence="10" type="ORF">PoMZ_03066</name>
</gene>
<dbReference type="PRINTS" id="PR00465">
    <property type="entry name" value="EP450IV"/>
</dbReference>
<evidence type="ECO:0000256" key="9">
    <source>
        <dbReference type="SAM" id="Phobius"/>
    </source>
</evidence>
<comment type="cofactor">
    <cofactor evidence="1 7">
        <name>heme</name>
        <dbReference type="ChEBI" id="CHEBI:30413"/>
    </cofactor>
</comment>
<dbReference type="EMBL" id="CP034206">
    <property type="protein sequence ID" value="QBZ58125.1"/>
    <property type="molecule type" value="Genomic_DNA"/>
</dbReference>
<dbReference type="InterPro" id="IPR050121">
    <property type="entry name" value="Cytochrome_P450_monoxygenase"/>
</dbReference>
<dbReference type="GO" id="GO:0004497">
    <property type="term" value="F:monooxygenase activity"/>
    <property type="evidence" value="ECO:0007669"/>
    <property type="project" value="UniProtKB-KW"/>
</dbReference>
<dbReference type="SUPFAM" id="SSF48264">
    <property type="entry name" value="Cytochrome P450"/>
    <property type="match status" value="1"/>
</dbReference>
<evidence type="ECO:0000256" key="1">
    <source>
        <dbReference type="ARBA" id="ARBA00001971"/>
    </source>
</evidence>
<dbReference type="GO" id="GO:0005506">
    <property type="term" value="F:iron ion binding"/>
    <property type="evidence" value="ECO:0007669"/>
    <property type="project" value="InterPro"/>
</dbReference>
<dbReference type="AlphaFoldDB" id="A0A4V1C5Z7"/>
<evidence type="ECO:0000313" key="11">
    <source>
        <dbReference type="Proteomes" id="UP000294847"/>
    </source>
</evidence>
<dbReference type="Pfam" id="PF00067">
    <property type="entry name" value="p450"/>
    <property type="match status" value="1"/>
</dbReference>
<evidence type="ECO:0000256" key="4">
    <source>
        <dbReference type="ARBA" id="ARBA00022723"/>
    </source>
</evidence>
<evidence type="ECO:0000256" key="8">
    <source>
        <dbReference type="RuleBase" id="RU000461"/>
    </source>
</evidence>
<evidence type="ECO:0000313" key="10">
    <source>
        <dbReference type="EMBL" id="QBZ58125.1"/>
    </source>
</evidence>
<evidence type="ECO:0000256" key="5">
    <source>
        <dbReference type="ARBA" id="ARBA00023004"/>
    </source>
</evidence>
<dbReference type="PANTHER" id="PTHR24305:SF232">
    <property type="entry name" value="P450, PUTATIVE (EUROFUNG)-RELATED"/>
    <property type="match status" value="1"/>
</dbReference>
<reference evidence="10 11" key="1">
    <citation type="journal article" date="2019" name="Mol. Biol. Evol.">
        <title>Blast fungal genomes show frequent chromosomal changes, gene gains and losses, and effector gene turnover.</title>
        <authorList>
            <person name="Gomez Luciano L.B."/>
            <person name="Jason Tsai I."/>
            <person name="Chuma I."/>
            <person name="Tosa Y."/>
            <person name="Chen Y.H."/>
            <person name="Li J.Y."/>
            <person name="Li M.Y."/>
            <person name="Jade Lu M.Y."/>
            <person name="Nakayashiki H."/>
            <person name="Li W.H."/>
        </authorList>
    </citation>
    <scope>NUCLEOTIDE SEQUENCE [LARGE SCALE GENOMIC DNA]</scope>
    <source>
        <strain evidence="10">MZ5-1-6</strain>
    </source>
</reference>
<keyword evidence="3 7" id="KW-0349">Heme</keyword>
<keyword evidence="9" id="KW-1133">Transmembrane helix</keyword>
<dbReference type="InterPro" id="IPR017972">
    <property type="entry name" value="Cyt_P450_CS"/>
</dbReference>
<keyword evidence="8" id="KW-0560">Oxidoreductase</keyword>
<evidence type="ECO:0000256" key="6">
    <source>
        <dbReference type="ARBA" id="ARBA00023033"/>
    </source>
</evidence>
<dbReference type="InterPro" id="IPR001128">
    <property type="entry name" value="Cyt_P450"/>
</dbReference>
<proteinExistence type="inferred from homology"/>
<dbReference type="PANTHER" id="PTHR24305">
    <property type="entry name" value="CYTOCHROME P450"/>
    <property type="match status" value="1"/>
</dbReference>
<keyword evidence="9" id="KW-0472">Membrane</keyword>
<dbReference type="GO" id="GO:0020037">
    <property type="term" value="F:heme binding"/>
    <property type="evidence" value="ECO:0007669"/>
    <property type="project" value="InterPro"/>
</dbReference>
<feature type="binding site" description="axial binding residue" evidence="7">
    <location>
        <position position="528"/>
    </location>
    <ligand>
        <name>heme</name>
        <dbReference type="ChEBI" id="CHEBI:30413"/>
    </ligand>
    <ligandPart>
        <name>Fe</name>
        <dbReference type="ChEBI" id="CHEBI:18248"/>
    </ligandPart>
</feature>
<keyword evidence="9" id="KW-0812">Transmembrane</keyword>
<dbReference type="GO" id="GO:0016705">
    <property type="term" value="F:oxidoreductase activity, acting on paired donors, with incorporation or reduction of molecular oxygen"/>
    <property type="evidence" value="ECO:0007669"/>
    <property type="project" value="InterPro"/>
</dbReference>
<organism evidence="10 11">
    <name type="scientific">Pyricularia oryzae</name>
    <name type="common">Rice blast fungus</name>
    <name type="synonym">Magnaporthe oryzae</name>
    <dbReference type="NCBI Taxonomy" id="318829"/>
    <lineage>
        <taxon>Eukaryota</taxon>
        <taxon>Fungi</taxon>
        <taxon>Dikarya</taxon>
        <taxon>Ascomycota</taxon>
        <taxon>Pezizomycotina</taxon>
        <taxon>Sordariomycetes</taxon>
        <taxon>Sordariomycetidae</taxon>
        <taxon>Magnaporthales</taxon>
        <taxon>Pyriculariaceae</taxon>
        <taxon>Pyricularia</taxon>
    </lineage>
</organism>
<dbReference type="PROSITE" id="PS00086">
    <property type="entry name" value="CYTOCHROME_P450"/>
    <property type="match status" value="1"/>
</dbReference>
<dbReference type="InterPro" id="IPR002403">
    <property type="entry name" value="Cyt_P450_E_grp-IV"/>
</dbReference>
<keyword evidence="6 8" id="KW-0503">Monooxygenase</keyword>
<feature type="transmembrane region" description="Helical" evidence="9">
    <location>
        <begin position="15"/>
        <end position="34"/>
    </location>
</feature>
<dbReference type="PRINTS" id="PR00385">
    <property type="entry name" value="P450"/>
</dbReference>